<evidence type="ECO:0000313" key="2">
    <source>
        <dbReference type="Proteomes" id="UP001234989"/>
    </source>
</evidence>
<gene>
    <name evidence="1" type="ORF">MTR67_015826</name>
</gene>
<dbReference type="Proteomes" id="UP001234989">
    <property type="component" value="Chromosome 3"/>
</dbReference>
<sequence length="76" mass="8226">MVNMEVTGDEGSNTFVDLQSNSVACNSISAHNCPVSGQDMPSSLYHPARFLTTLLRGGDINRRGAELLGEMLQEQN</sequence>
<protein>
    <submittedName>
        <fullName evidence="1">Uncharacterized protein</fullName>
    </submittedName>
</protein>
<dbReference type="EMBL" id="CP133614">
    <property type="protein sequence ID" value="WMV22441.1"/>
    <property type="molecule type" value="Genomic_DNA"/>
</dbReference>
<accession>A0AAF0QFQ9</accession>
<keyword evidence="2" id="KW-1185">Reference proteome</keyword>
<evidence type="ECO:0000313" key="1">
    <source>
        <dbReference type="EMBL" id="WMV22441.1"/>
    </source>
</evidence>
<proteinExistence type="predicted"/>
<dbReference type="AlphaFoldDB" id="A0AAF0QFQ9"/>
<organism evidence="1 2">
    <name type="scientific">Solanum verrucosum</name>
    <dbReference type="NCBI Taxonomy" id="315347"/>
    <lineage>
        <taxon>Eukaryota</taxon>
        <taxon>Viridiplantae</taxon>
        <taxon>Streptophyta</taxon>
        <taxon>Embryophyta</taxon>
        <taxon>Tracheophyta</taxon>
        <taxon>Spermatophyta</taxon>
        <taxon>Magnoliopsida</taxon>
        <taxon>eudicotyledons</taxon>
        <taxon>Gunneridae</taxon>
        <taxon>Pentapetalae</taxon>
        <taxon>asterids</taxon>
        <taxon>lamiids</taxon>
        <taxon>Solanales</taxon>
        <taxon>Solanaceae</taxon>
        <taxon>Solanoideae</taxon>
        <taxon>Solaneae</taxon>
        <taxon>Solanum</taxon>
    </lineage>
</organism>
<name>A0AAF0QFQ9_SOLVR</name>
<reference evidence="1" key="1">
    <citation type="submission" date="2023-08" db="EMBL/GenBank/DDBJ databases">
        <title>A de novo genome assembly of Solanum verrucosum Schlechtendal, a Mexican diploid species geographically isolated from the other diploid A-genome species in potato relatives.</title>
        <authorList>
            <person name="Hosaka K."/>
        </authorList>
    </citation>
    <scope>NUCLEOTIDE SEQUENCE</scope>
    <source>
        <tissue evidence="1">Young leaves</tissue>
    </source>
</reference>